<evidence type="ECO:0000313" key="2">
    <source>
        <dbReference type="Proteomes" id="UP001164733"/>
    </source>
</evidence>
<dbReference type="Proteomes" id="UP001164733">
    <property type="component" value="Chromosome"/>
</dbReference>
<gene>
    <name evidence="1" type="ORF">LL038_17525</name>
</gene>
<organism evidence="1 2">
    <name type="scientific">Clostridium estertheticum</name>
    <dbReference type="NCBI Taxonomy" id="238834"/>
    <lineage>
        <taxon>Bacteria</taxon>
        <taxon>Bacillati</taxon>
        <taxon>Bacillota</taxon>
        <taxon>Clostridia</taxon>
        <taxon>Eubacteriales</taxon>
        <taxon>Clostridiaceae</taxon>
        <taxon>Clostridium</taxon>
    </lineage>
</organism>
<dbReference type="RefSeq" id="WP_216127235.1">
    <property type="nucleotide sequence ID" value="NZ_JAHLDP010000043.1"/>
</dbReference>
<evidence type="ECO:0000313" key="1">
    <source>
        <dbReference type="EMBL" id="WAG59424.1"/>
    </source>
</evidence>
<accession>A0AA47I6G7</accession>
<sequence>MSIHETATEARRDRKIEKLNLIFFIILCIDKRTSSKYNGTVNPKAVPAMLGEGM</sequence>
<reference evidence="1" key="1">
    <citation type="submission" date="2021-11" db="EMBL/GenBank/DDBJ databases">
        <title>Clostridia strains as spoilage organisms.</title>
        <authorList>
            <person name="Wambui J."/>
            <person name="Stevens M.J.A."/>
            <person name="Stephan R."/>
        </authorList>
    </citation>
    <scope>NUCLEOTIDE SEQUENCE</scope>
    <source>
        <strain evidence="1">CF009</strain>
    </source>
</reference>
<dbReference type="EMBL" id="CP086239">
    <property type="protein sequence ID" value="WAG59424.1"/>
    <property type="molecule type" value="Genomic_DNA"/>
</dbReference>
<proteinExistence type="predicted"/>
<protein>
    <submittedName>
        <fullName evidence="1">Uncharacterized protein</fullName>
    </submittedName>
</protein>
<name>A0AA47I6G7_9CLOT</name>
<dbReference type="AlphaFoldDB" id="A0AA47I6G7"/>